<dbReference type="Proteomes" id="UP000800094">
    <property type="component" value="Unassembled WGS sequence"/>
</dbReference>
<dbReference type="AlphaFoldDB" id="A0A6A6J3H9"/>
<name>A0A6A6J3H9_9PLEO</name>
<accession>A0A6A6J3H9</accession>
<sequence>MTFMLCLGKAIVNELFRRGSMDEDCSGPCAASLSAQLLIQMRKKRPGIDIAALGSPTEGTSFRDVRSNMKRIRRLLDMLADRDSVFLVLDSLVHLAGSDEQTSEVVRFVFGLIDDSRLVVKILATGIFLGLVLEAINHTTLFLPDFVDGGSQDINPAFFEGDTLQSIEEFEAQKEDEQDSTDAADEESETESEGWDY</sequence>
<evidence type="ECO:0000313" key="3">
    <source>
        <dbReference type="Proteomes" id="UP000800094"/>
    </source>
</evidence>
<dbReference type="EMBL" id="ML987189">
    <property type="protein sequence ID" value="KAF2256772.1"/>
    <property type="molecule type" value="Genomic_DNA"/>
</dbReference>
<dbReference type="OrthoDB" id="5419927at2759"/>
<evidence type="ECO:0000256" key="1">
    <source>
        <dbReference type="SAM" id="MobiDB-lite"/>
    </source>
</evidence>
<protein>
    <submittedName>
        <fullName evidence="2">Uncharacterized protein</fullName>
    </submittedName>
</protein>
<gene>
    <name evidence="2" type="ORF">BU26DRAFT_29070</name>
</gene>
<dbReference type="RefSeq" id="XP_033691776.1">
    <property type="nucleotide sequence ID" value="XM_033821635.1"/>
</dbReference>
<feature type="region of interest" description="Disordered" evidence="1">
    <location>
        <begin position="169"/>
        <end position="197"/>
    </location>
</feature>
<dbReference type="GeneID" id="54574965"/>
<evidence type="ECO:0000313" key="2">
    <source>
        <dbReference type="EMBL" id="KAF2256772.1"/>
    </source>
</evidence>
<keyword evidence="3" id="KW-1185">Reference proteome</keyword>
<organism evidence="2 3">
    <name type="scientific">Trematosphaeria pertusa</name>
    <dbReference type="NCBI Taxonomy" id="390896"/>
    <lineage>
        <taxon>Eukaryota</taxon>
        <taxon>Fungi</taxon>
        <taxon>Dikarya</taxon>
        <taxon>Ascomycota</taxon>
        <taxon>Pezizomycotina</taxon>
        <taxon>Dothideomycetes</taxon>
        <taxon>Pleosporomycetidae</taxon>
        <taxon>Pleosporales</taxon>
        <taxon>Massarineae</taxon>
        <taxon>Trematosphaeriaceae</taxon>
        <taxon>Trematosphaeria</taxon>
    </lineage>
</organism>
<reference evidence="2" key="1">
    <citation type="journal article" date="2020" name="Stud. Mycol.">
        <title>101 Dothideomycetes genomes: a test case for predicting lifestyles and emergence of pathogens.</title>
        <authorList>
            <person name="Haridas S."/>
            <person name="Albert R."/>
            <person name="Binder M."/>
            <person name="Bloem J."/>
            <person name="Labutti K."/>
            <person name="Salamov A."/>
            <person name="Andreopoulos B."/>
            <person name="Baker S."/>
            <person name="Barry K."/>
            <person name="Bills G."/>
            <person name="Bluhm B."/>
            <person name="Cannon C."/>
            <person name="Castanera R."/>
            <person name="Culley D."/>
            <person name="Daum C."/>
            <person name="Ezra D."/>
            <person name="Gonzalez J."/>
            <person name="Henrissat B."/>
            <person name="Kuo A."/>
            <person name="Liang C."/>
            <person name="Lipzen A."/>
            <person name="Lutzoni F."/>
            <person name="Magnuson J."/>
            <person name="Mondo S."/>
            <person name="Nolan M."/>
            <person name="Ohm R."/>
            <person name="Pangilinan J."/>
            <person name="Park H.-J."/>
            <person name="Ramirez L."/>
            <person name="Alfaro M."/>
            <person name="Sun H."/>
            <person name="Tritt A."/>
            <person name="Yoshinaga Y."/>
            <person name="Zwiers L.-H."/>
            <person name="Turgeon B."/>
            <person name="Goodwin S."/>
            <person name="Spatafora J."/>
            <person name="Crous P."/>
            <person name="Grigoriev I."/>
        </authorList>
    </citation>
    <scope>NUCLEOTIDE SEQUENCE</scope>
    <source>
        <strain evidence="2">CBS 122368</strain>
    </source>
</reference>
<proteinExistence type="predicted"/>